<dbReference type="AlphaFoldDB" id="A0A0W7WNZ3"/>
<evidence type="ECO:0000313" key="2">
    <source>
        <dbReference type="Proteomes" id="UP000054396"/>
    </source>
</evidence>
<sequence length="89" mass="10098">MVLTIAILGLTACTTSRYESRPGRDIVVNGRTYQTQDVYDVEESMQSTERELVWTEVWVGNSWHRCSPSCSVVVDRVLRESRRDEGGSS</sequence>
<keyword evidence="2" id="KW-1185">Reference proteome</keyword>
<reference evidence="1 2" key="1">
    <citation type="submission" date="2015-12" db="EMBL/GenBank/DDBJ databases">
        <authorList>
            <person name="Shamseldin A."/>
            <person name="Moawad H."/>
            <person name="Abd El-Rahim W.M."/>
            <person name="Sadowsky M.J."/>
        </authorList>
    </citation>
    <scope>NUCLEOTIDE SEQUENCE [LARGE SCALE GENOMIC DNA]</scope>
    <source>
        <strain evidence="1 2">SJ5A-1</strain>
    </source>
</reference>
<accession>A0A0W7WNZ3</accession>
<gene>
    <name evidence="1" type="ORF">AVJ23_00915</name>
</gene>
<organism evidence="1 2">
    <name type="scientific">Pseudoponticoccus marisrubri</name>
    <dbReference type="NCBI Taxonomy" id="1685382"/>
    <lineage>
        <taxon>Bacteria</taxon>
        <taxon>Pseudomonadati</taxon>
        <taxon>Pseudomonadota</taxon>
        <taxon>Alphaproteobacteria</taxon>
        <taxon>Rhodobacterales</taxon>
        <taxon>Roseobacteraceae</taxon>
        <taxon>Pseudoponticoccus</taxon>
    </lineage>
</organism>
<evidence type="ECO:0000313" key="1">
    <source>
        <dbReference type="EMBL" id="KUF12325.1"/>
    </source>
</evidence>
<protein>
    <submittedName>
        <fullName evidence="1">Uncharacterized protein</fullName>
    </submittedName>
</protein>
<dbReference type="Proteomes" id="UP000054396">
    <property type="component" value="Unassembled WGS sequence"/>
</dbReference>
<proteinExistence type="predicted"/>
<dbReference type="EMBL" id="LPXO01000001">
    <property type="protein sequence ID" value="KUF12325.1"/>
    <property type="molecule type" value="Genomic_DNA"/>
</dbReference>
<comment type="caution">
    <text evidence="1">The sequence shown here is derived from an EMBL/GenBank/DDBJ whole genome shotgun (WGS) entry which is preliminary data.</text>
</comment>
<name>A0A0W7WNZ3_9RHOB</name>